<sequence>MFAKPSASGMKRPTLSQDEDLTMTSLTHAPATAATPNSPLVTLGSGTSMADISENPLEDLNLSRCTTPASLIHPDSVDLTEFLAAAAAAAADDTVPDGDETEINMDDLFLDSAALESSARKDAPSPNGRRKVKSEQNVLSFSVEQPSDLGSSVLPDVCAEEIVSSGVSKDSGAMNSLDTADLDQITLDPISDSPSIELDSLDHCNNIGDEVRRIRSPLTTPSLEINPSEREVFGLPWEDNLMNEVPMNEEEQNTSFNAGLLPPGRLKLLTKNSLRSIKSRLPPSRKDQQNTCIVGKLRRWSAMRLGYVLIGDYQFRLQKSHCRDTTWVNFTMNLIIIGRVHEIR</sequence>
<evidence type="ECO:0000313" key="3">
    <source>
        <dbReference type="Proteomes" id="UP000272942"/>
    </source>
</evidence>
<reference evidence="4" key="1">
    <citation type="submission" date="2016-06" db="UniProtKB">
        <authorList>
            <consortium name="WormBaseParasite"/>
        </authorList>
    </citation>
    <scope>IDENTIFICATION</scope>
</reference>
<feature type="region of interest" description="Disordered" evidence="1">
    <location>
        <begin position="28"/>
        <end position="47"/>
    </location>
</feature>
<proteinExistence type="predicted"/>
<dbReference type="Proteomes" id="UP000272942">
    <property type="component" value="Unassembled WGS sequence"/>
</dbReference>
<dbReference type="AlphaFoldDB" id="A0A183A1M3"/>
<dbReference type="EMBL" id="UZAN01003662">
    <property type="protein sequence ID" value="VDP30063.1"/>
    <property type="molecule type" value="Genomic_DNA"/>
</dbReference>
<dbReference type="WBParaSite" id="ECPE_0000085801-mRNA-1">
    <property type="protein sequence ID" value="ECPE_0000085801-mRNA-1"/>
    <property type="gene ID" value="ECPE_0000085801"/>
</dbReference>
<organism evidence="4">
    <name type="scientific">Echinostoma caproni</name>
    <dbReference type="NCBI Taxonomy" id="27848"/>
    <lineage>
        <taxon>Eukaryota</taxon>
        <taxon>Metazoa</taxon>
        <taxon>Spiralia</taxon>
        <taxon>Lophotrochozoa</taxon>
        <taxon>Platyhelminthes</taxon>
        <taxon>Trematoda</taxon>
        <taxon>Digenea</taxon>
        <taxon>Plagiorchiida</taxon>
        <taxon>Echinostomata</taxon>
        <taxon>Echinostomatoidea</taxon>
        <taxon>Echinostomatidae</taxon>
        <taxon>Echinostoma</taxon>
    </lineage>
</organism>
<evidence type="ECO:0000313" key="2">
    <source>
        <dbReference type="EMBL" id="VDP30063.1"/>
    </source>
</evidence>
<keyword evidence="3" id="KW-1185">Reference proteome</keyword>
<evidence type="ECO:0000256" key="1">
    <source>
        <dbReference type="SAM" id="MobiDB-lite"/>
    </source>
</evidence>
<feature type="region of interest" description="Disordered" evidence="1">
    <location>
        <begin position="117"/>
        <end position="136"/>
    </location>
</feature>
<feature type="compositionally biased region" description="Polar residues" evidence="1">
    <location>
        <begin position="34"/>
        <end position="47"/>
    </location>
</feature>
<evidence type="ECO:0000313" key="4">
    <source>
        <dbReference type="WBParaSite" id="ECPE_0000085801-mRNA-1"/>
    </source>
</evidence>
<name>A0A183A1M3_9TREM</name>
<protein>
    <submittedName>
        <fullName evidence="2 4">Uncharacterized protein</fullName>
    </submittedName>
</protein>
<reference evidence="2 3" key="2">
    <citation type="submission" date="2018-11" db="EMBL/GenBank/DDBJ databases">
        <authorList>
            <consortium name="Pathogen Informatics"/>
        </authorList>
    </citation>
    <scope>NUCLEOTIDE SEQUENCE [LARGE SCALE GENOMIC DNA]</scope>
    <source>
        <strain evidence="2 3">Egypt</strain>
    </source>
</reference>
<dbReference type="OrthoDB" id="10516472at2759"/>
<accession>A0A183A1M3</accession>
<gene>
    <name evidence="2" type="ORF">ECPE_LOCUS858</name>
</gene>